<dbReference type="VEuPathDB" id="MicrosporidiaDB:VICG_00692"/>
<dbReference type="InParanoid" id="L2GPQ3"/>
<evidence type="ECO:0000313" key="1">
    <source>
        <dbReference type="EMBL" id="ELA42292.1"/>
    </source>
</evidence>
<dbReference type="RefSeq" id="XP_007604143.1">
    <property type="nucleotide sequence ID" value="XM_007604081.1"/>
</dbReference>
<dbReference type="HOGENOM" id="CLU_1917058_0_0_1"/>
<dbReference type="OMA" id="HYKNNIN"/>
<dbReference type="GeneID" id="19881408"/>
<proteinExistence type="predicted"/>
<organism evidence="1 2">
    <name type="scientific">Vittaforma corneae (strain ATCC 50505)</name>
    <name type="common">Microsporidian parasite</name>
    <name type="synonym">Nosema corneum</name>
    <dbReference type="NCBI Taxonomy" id="993615"/>
    <lineage>
        <taxon>Eukaryota</taxon>
        <taxon>Fungi</taxon>
        <taxon>Fungi incertae sedis</taxon>
        <taxon>Microsporidia</taxon>
        <taxon>Nosematidae</taxon>
        <taxon>Vittaforma</taxon>
    </lineage>
</organism>
<accession>L2GPQ3</accession>
<gene>
    <name evidence="1" type="ORF">VICG_00692</name>
</gene>
<keyword evidence="2" id="KW-1185">Reference proteome</keyword>
<sequence>METFSKDTLFNDLPQSIKQKIVNIRNLSIQYRSIPQTVYASGVKGDSSELAFFEHVSVPSSKSLCDTFLRMAQAIEKLESVDATCDLKKELAEFSEFVNFYRLETNNIDFIGELEKTIGMMESKFEKIKEK</sequence>
<protein>
    <submittedName>
        <fullName evidence="1">Uncharacterized protein</fullName>
    </submittedName>
</protein>
<reference evidence="2" key="1">
    <citation type="submission" date="2011-05" db="EMBL/GenBank/DDBJ databases">
        <title>The genome sequence of Vittaforma corneae strain ATCC 50505.</title>
        <authorList>
            <consortium name="The Broad Institute Genome Sequencing Platform"/>
            <person name="Cuomo C."/>
            <person name="Didier E."/>
            <person name="Bowers L."/>
            <person name="Young S.K."/>
            <person name="Zeng Q."/>
            <person name="Gargeya S."/>
            <person name="Fitzgerald M."/>
            <person name="Haas B."/>
            <person name="Abouelleil A."/>
            <person name="Alvarado L."/>
            <person name="Arachchi H.M."/>
            <person name="Berlin A."/>
            <person name="Chapman S.B."/>
            <person name="Gearin G."/>
            <person name="Goldberg J."/>
            <person name="Griggs A."/>
            <person name="Gujja S."/>
            <person name="Hansen M."/>
            <person name="Heiman D."/>
            <person name="Howarth C."/>
            <person name="Larimer J."/>
            <person name="Lui A."/>
            <person name="MacDonald P.J.P."/>
            <person name="McCowen C."/>
            <person name="Montmayeur A."/>
            <person name="Murphy C."/>
            <person name="Neiman D."/>
            <person name="Pearson M."/>
            <person name="Priest M."/>
            <person name="Roberts A."/>
            <person name="Saif S."/>
            <person name="Shea T."/>
            <person name="Sisk P."/>
            <person name="Stolte C."/>
            <person name="Sykes S."/>
            <person name="Wortman J."/>
            <person name="Nusbaum C."/>
            <person name="Birren B."/>
        </authorList>
    </citation>
    <scope>NUCLEOTIDE SEQUENCE [LARGE SCALE GENOMIC DNA]</scope>
    <source>
        <strain evidence="2">ATCC 50505</strain>
    </source>
</reference>
<dbReference type="OrthoDB" id="2189745at2759"/>
<dbReference type="EMBL" id="JH370133">
    <property type="protein sequence ID" value="ELA42292.1"/>
    <property type="molecule type" value="Genomic_DNA"/>
</dbReference>
<name>L2GPQ3_VITCO</name>
<dbReference type="AlphaFoldDB" id="L2GPQ3"/>
<dbReference type="Proteomes" id="UP000011082">
    <property type="component" value="Unassembled WGS sequence"/>
</dbReference>
<evidence type="ECO:0000313" key="2">
    <source>
        <dbReference type="Proteomes" id="UP000011082"/>
    </source>
</evidence>